<comment type="caution">
    <text evidence="1">The sequence shown here is derived from an EMBL/GenBank/DDBJ whole genome shotgun (WGS) entry which is preliminary data.</text>
</comment>
<dbReference type="GO" id="GO:0016616">
    <property type="term" value="F:oxidoreductase activity, acting on the CH-OH group of donors, NAD or NADP as acceptor"/>
    <property type="evidence" value="ECO:0007669"/>
    <property type="project" value="TreeGrafter"/>
</dbReference>
<dbReference type="PANTHER" id="PTHR45458:SF1">
    <property type="entry name" value="SHORT CHAIN DEHYDROGENASE"/>
    <property type="match status" value="1"/>
</dbReference>
<dbReference type="InterPro" id="IPR052184">
    <property type="entry name" value="SDR_enzymes"/>
</dbReference>
<sequence>MKLLPSPFSALIIGSSGTIGAAFMELLESNPLCSSVVGIHRHSEQSIDYQHPDSIESCATALSQEAPFQLIINTIGVLHTSNWMPEKKLDDLNADQLVELMKINAIGPALTIRHFSKLLDPKNGIMVTLSAKVGSIEDNRLGGWYSYRASKAALNMLIKTASIEWARTKPNTALIAMHPGTVNSRLSKPFRGEQIGRPAHDAVADMFAVIENLKKEDSGSFLSYSGEKLPW</sequence>
<organism evidence="1 2">
    <name type="scientific">Polynucleobacter campilacus</name>
    <dbReference type="NCBI Taxonomy" id="1743163"/>
    <lineage>
        <taxon>Bacteria</taxon>
        <taxon>Pseudomonadati</taxon>
        <taxon>Pseudomonadota</taxon>
        <taxon>Betaproteobacteria</taxon>
        <taxon>Burkholderiales</taxon>
        <taxon>Burkholderiaceae</taxon>
        <taxon>Polynucleobacter</taxon>
    </lineage>
</organism>
<dbReference type="AlphaFoldDB" id="A0A254PST1"/>
<protein>
    <submittedName>
        <fullName evidence="1">Short-chain dehydrogenase</fullName>
    </submittedName>
</protein>
<dbReference type="EMBL" id="NGUP01000003">
    <property type="protein sequence ID" value="OWS69603.1"/>
    <property type="molecule type" value="Genomic_DNA"/>
</dbReference>
<dbReference type="Proteomes" id="UP000197528">
    <property type="component" value="Unassembled WGS sequence"/>
</dbReference>
<accession>A0A254PST1</accession>
<reference evidence="1 2" key="1">
    <citation type="submission" date="2017-05" db="EMBL/GenBank/DDBJ databases">
        <title>Genome of Polynucleobacter sp. MWH-Feld-100.</title>
        <authorList>
            <person name="Hahn M.W."/>
        </authorList>
    </citation>
    <scope>NUCLEOTIDE SEQUENCE [LARGE SCALE GENOMIC DNA]</scope>
    <source>
        <strain evidence="1 2">MWH-Feld-100</strain>
    </source>
</reference>
<evidence type="ECO:0000313" key="1">
    <source>
        <dbReference type="EMBL" id="OWS69603.1"/>
    </source>
</evidence>
<dbReference type="RefSeq" id="WP_088525216.1">
    <property type="nucleotide sequence ID" value="NZ_NGUP01000003.1"/>
</dbReference>
<dbReference type="InterPro" id="IPR002347">
    <property type="entry name" value="SDR_fam"/>
</dbReference>
<evidence type="ECO:0000313" key="2">
    <source>
        <dbReference type="Proteomes" id="UP000197528"/>
    </source>
</evidence>
<dbReference type="Gene3D" id="3.40.50.720">
    <property type="entry name" value="NAD(P)-binding Rossmann-like Domain"/>
    <property type="match status" value="1"/>
</dbReference>
<dbReference type="InterPro" id="IPR036291">
    <property type="entry name" value="NAD(P)-bd_dom_sf"/>
</dbReference>
<gene>
    <name evidence="1" type="ORF">CBI31_04455</name>
</gene>
<dbReference type="SUPFAM" id="SSF51735">
    <property type="entry name" value="NAD(P)-binding Rossmann-fold domains"/>
    <property type="match status" value="1"/>
</dbReference>
<dbReference type="Pfam" id="PF00106">
    <property type="entry name" value="adh_short"/>
    <property type="match status" value="1"/>
</dbReference>
<dbReference type="PANTHER" id="PTHR45458">
    <property type="entry name" value="SHORT-CHAIN DEHYDROGENASE/REDUCTASE SDR"/>
    <property type="match status" value="1"/>
</dbReference>
<dbReference type="PRINTS" id="PR00081">
    <property type="entry name" value="GDHRDH"/>
</dbReference>
<keyword evidence="2" id="KW-1185">Reference proteome</keyword>
<dbReference type="OrthoDB" id="5786478at2"/>
<proteinExistence type="predicted"/>
<name>A0A254PST1_9BURK</name>